<dbReference type="InterPro" id="IPR046953">
    <property type="entry name" value="Spore_GerAC-like_C"/>
</dbReference>
<protein>
    <submittedName>
        <fullName evidence="10">Ger(X)C family spore germination protein</fullName>
    </submittedName>
</protein>
<evidence type="ECO:0000256" key="3">
    <source>
        <dbReference type="ARBA" id="ARBA00022544"/>
    </source>
</evidence>
<comment type="subcellular location">
    <subcellularLocation>
        <location evidence="1">Membrane</location>
        <topology evidence="1">Lipid-anchor</topology>
    </subcellularLocation>
</comment>
<dbReference type="InterPro" id="IPR038501">
    <property type="entry name" value="Spore_GerAC_C_sf"/>
</dbReference>
<organism evidence="10 11">
    <name type="scientific">Cohnella zeiphila</name>
    <dbReference type="NCBI Taxonomy" id="2761120"/>
    <lineage>
        <taxon>Bacteria</taxon>
        <taxon>Bacillati</taxon>
        <taxon>Bacillota</taxon>
        <taxon>Bacilli</taxon>
        <taxon>Bacillales</taxon>
        <taxon>Paenibacillaceae</taxon>
        <taxon>Cohnella</taxon>
    </lineage>
</organism>
<feature type="domain" description="Spore germination protein N-terminal" evidence="9">
    <location>
        <begin position="29"/>
        <end position="203"/>
    </location>
</feature>
<comment type="similarity">
    <text evidence="2">Belongs to the GerABKC lipoprotein family.</text>
</comment>
<dbReference type="GO" id="GO:0009847">
    <property type="term" value="P:spore germination"/>
    <property type="evidence" value="ECO:0007669"/>
    <property type="project" value="InterPro"/>
</dbReference>
<evidence type="ECO:0000256" key="5">
    <source>
        <dbReference type="ARBA" id="ARBA00023136"/>
    </source>
</evidence>
<proteinExistence type="inferred from homology"/>
<keyword evidence="3" id="KW-0309">Germination</keyword>
<gene>
    <name evidence="10" type="ORF">H7C18_16845</name>
</gene>
<dbReference type="Pfam" id="PF25198">
    <property type="entry name" value="Spore_GerAC_N"/>
    <property type="match status" value="1"/>
</dbReference>
<dbReference type="Gene3D" id="3.30.300.210">
    <property type="entry name" value="Nutrient germinant receptor protein C, domain 3"/>
    <property type="match status" value="1"/>
</dbReference>
<evidence type="ECO:0000256" key="2">
    <source>
        <dbReference type="ARBA" id="ARBA00007886"/>
    </source>
</evidence>
<evidence type="ECO:0000313" key="10">
    <source>
        <dbReference type="EMBL" id="MBB6732592.1"/>
    </source>
</evidence>
<keyword evidence="11" id="KW-1185">Reference proteome</keyword>
<evidence type="ECO:0000256" key="7">
    <source>
        <dbReference type="ARBA" id="ARBA00023288"/>
    </source>
</evidence>
<dbReference type="PROSITE" id="PS51257">
    <property type="entry name" value="PROKAR_LIPOPROTEIN"/>
    <property type="match status" value="1"/>
</dbReference>
<sequence>MRSRAAGKLSRFLALLLALLMLMMTGCSDQRIIEKIGFIRTIGLQAAAEDEGEEEEEENTGKIKVTISIPKTKEQDVIVYSTVSKTIRQAIKVFDLQNDRKIVNGQLRQIVFDTALSRKGIWKYLDTLMRDGSVGNRVHVVIAEGDLNHMLSRNFEQSGPAGEYIDNLLRTERRMGDVPDSNLYTFLRDYKDDGIEPSASILKETGNSLIVNGIALFQEDRYVGKIDAEEKIYFGMLLGNIRAGDMFLDYPDKDFVSEDSTLMRFNSSRKLKVLSVGGGAQPPKEKISLKLTGTLLEYNGGLDLESTAERHQLEDEIEKFVQLKCEAVLATMKELKSDAIGVGQHVRNAMPYAAWKRLDWPEEFARSQIEVHVDVHIKSFGKLQ</sequence>
<keyword evidence="5" id="KW-0472">Membrane</keyword>
<evidence type="ECO:0000313" key="11">
    <source>
        <dbReference type="Proteomes" id="UP000564644"/>
    </source>
</evidence>
<dbReference type="PANTHER" id="PTHR35789:SF1">
    <property type="entry name" value="SPORE GERMINATION PROTEIN B3"/>
    <property type="match status" value="1"/>
</dbReference>
<dbReference type="InterPro" id="IPR057336">
    <property type="entry name" value="GerAC_N"/>
</dbReference>
<evidence type="ECO:0000259" key="9">
    <source>
        <dbReference type="Pfam" id="PF25198"/>
    </source>
</evidence>
<evidence type="ECO:0000256" key="1">
    <source>
        <dbReference type="ARBA" id="ARBA00004635"/>
    </source>
</evidence>
<evidence type="ECO:0000256" key="4">
    <source>
        <dbReference type="ARBA" id="ARBA00022729"/>
    </source>
</evidence>
<feature type="domain" description="Spore germination GerAC-like C-terminal" evidence="8">
    <location>
        <begin position="212"/>
        <end position="381"/>
    </location>
</feature>
<comment type="caution">
    <text evidence="10">The sequence shown here is derived from an EMBL/GenBank/DDBJ whole genome shotgun (WGS) entry which is preliminary data.</text>
</comment>
<keyword evidence="4" id="KW-0732">Signal</keyword>
<evidence type="ECO:0000256" key="6">
    <source>
        <dbReference type="ARBA" id="ARBA00023139"/>
    </source>
</evidence>
<dbReference type="InterPro" id="IPR008844">
    <property type="entry name" value="Spore_GerAC-like"/>
</dbReference>
<dbReference type="Proteomes" id="UP000564644">
    <property type="component" value="Unassembled WGS sequence"/>
</dbReference>
<dbReference type="Pfam" id="PF05504">
    <property type="entry name" value="Spore_GerAC"/>
    <property type="match status" value="1"/>
</dbReference>
<accession>A0A7X0VWN6</accession>
<keyword evidence="7" id="KW-0449">Lipoprotein</keyword>
<evidence type="ECO:0000259" key="8">
    <source>
        <dbReference type="Pfam" id="PF05504"/>
    </source>
</evidence>
<name>A0A7X0VWN6_9BACL</name>
<dbReference type="PANTHER" id="PTHR35789">
    <property type="entry name" value="SPORE GERMINATION PROTEIN B3"/>
    <property type="match status" value="1"/>
</dbReference>
<dbReference type="EMBL" id="JACJVO010000021">
    <property type="protein sequence ID" value="MBB6732592.1"/>
    <property type="molecule type" value="Genomic_DNA"/>
</dbReference>
<dbReference type="RefSeq" id="WP_185130261.1">
    <property type="nucleotide sequence ID" value="NZ_JACJVO010000021.1"/>
</dbReference>
<reference evidence="10 11" key="1">
    <citation type="submission" date="2020-08" db="EMBL/GenBank/DDBJ databases">
        <title>Cohnella phylogeny.</title>
        <authorList>
            <person name="Dunlap C."/>
        </authorList>
    </citation>
    <scope>NUCLEOTIDE SEQUENCE [LARGE SCALE GENOMIC DNA]</scope>
    <source>
        <strain evidence="10 11">CBP 2801</strain>
    </source>
</reference>
<keyword evidence="6" id="KW-0564">Palmitate</keyword>
<dbReference type="AlphaFoldDB" id="A0A7X0VWN6"/>
<dbReference type="GO" id="GO:0016020">
    <property type="term" value="C:membrane"/>
    <property type="evidence" value="ECO:0007669"/>
    <property type="project" value="UniProtKB-SubCell"/>
</dbReference>
<dbReference type="NCBIfam" id="TIGR02887">
    <property type="entry name" value="spore_ger_x_C"/>
    <property type="match status" value="1"/>
</dbReference>